<evidence type="ECO:0000313" key="3">
    <source>
        <dbReference type="Proteomes" id="UP000294801"/>
    </source>
</evidence>
<keyword evidence="3" id="KW-1185">Reference proteome</keyword>
<feature type="signal peptide" evidence="1">
    <location>
        <begin position="1"/>
        <end position="18"/>
    </location>
</feature>
<comment type="caution">
    <text evidence="2">The sequence shown here is derived from an EMBL/GenBank/DDBJ whole genome shotgun (WGS) entry which is preliminary data.</text>
</comment>
<protein>
    <submittedName>
        <fullName evidence="2">Uncharacterized protein</fullName>
    </submittedName>
</protein>
<gene>
    <name evidence="2" type="ORF">EV669_102354</name>
</gene>
<name>A0ABY2CZD2_GULMO</name>
<reference evidence="2 3" key="1">
    <citation type="submission" date="2019-03" db="EMBL/GenBank/DDBJ databases">
        <title>Genomic Encyclopedia of Type Strains, Phase IV (KMG-IV): sequencing the most valuable type-strain genomes for metagenomic binning, comparative biology and taxonomic classification.</title>
        <authorList>
            <person name="Goeker M."/>
        </authorList>
    </citation>
    <scope>NUCLEOTIDE SEQUENCE [LARGE SCALE GENOMIC DNA]</scope>
    <source>
        <strain evidence="2 3">DSM 18507</strain>
    </source>
</reference>
<keyword evidence="1" id="KW-0732">Signal</keyword>
<dbReference type="Proteomes" id="UP000294801">
    <property type="component" value="Unassembled WGS sequence"/>
</dbReference>
<accession>A0ABY2CZD2</accession>
<evidence type="ECO:0000256" key="1">
    <source>
        <dbReference type="SAM" id="SignalP"/>
    </source>
</evidence>
<feature type="chain" id="PRO_5045699605" evidence="1">
    <location>
        <begin position="19"/>
        <end position="73"/>
    </location>
</feature>
<evidence type="ECO:0000313" key="2">
    <source>
        <dbReference type="EMBL" id="TCW33055.1"/>
    </source>
</evidence>
<sequence>MKAAFLIASAVATLFAGAAALAASQEPIQPIAPAKVRNPAMVELGKKAVLRAAPVALRLHLVQLLSQPEHGRF</sequence>
<dbReference type="RefSeq" id="WP_318271324.1">
    <property type="nucleotide sequence ID" value="NZ_SMDA01000002.1"/>
</dbReference>
<proteinExistence type="predicted"/>
<dbReference type="EMBL" id="SMDA01000002">
    <property type="protein sequence ID" value="TCW33055.1"/>
    <property type="molecule type" value="Genomic_DNA"/>
</dbReference>
<organism evidence="2 3">
    <name type="scientific">Gulbenkiania mobilis</name>
    <dbReference type="NCBI Taxonomy" id="397457"/>
    <lineage>
        <taxon>Bacteria</taxon>
        <taxon>Pseudomonadati</taxon>
        <taxon>Pseudomonadota</taxon>
        <taxon>Betaproteobacteria</taxon>
        <taxon>Neisseriales</taxon>
        <taxon>Chromobacteriaceae</taxon>
        <taxon>Gulbenkiania</taxon>
    </lineage>
</organism>